<evidence type="ECO:0000256" key="1">
    <source>
        <dbReference type="ARBA" id="ARBA00001946"/>
    </source>
</evidence>
<dbReference type="SUPFAM" id="SSF88723">
    <property type="entry name" value="PIN domain-like"/>
    <property type="match status" value="1"/>
</dbReference>
<evidence type="ECO:0000256" key="5">
    <source>
        <dbReference type="ARBA" id="ARBA00022801"/>
    </source>
</evidence>
<comment type="caution">
    <text evidence="10">The sequence shown here is derived from an EMBL/GenBank/DDBJ whole genome shotgun (WGS) entry which is preliminary data.</text>
</comment>
<dbReference type="GO" id="GO:0000287">
    <property type="term" value="F:magnesium ion binding"/>
    <property type="evidence" value="ECO:0007669"/>
    <property type="project" value="UniProtKB-UniRule"/>
</dbReference>
<dbReference type="InterPro" id="IPR029060">
    <property type="entry name" value="PIN-like_dom_sf"/>
</dbReference>
<dbReference type="EMBL" id="JAAXOT010000004">
    <property type="protein sequence ID" value="NKY56661.1"/>
    <property type="molecule type" value="Genomic_DNA"/>
</dbReference>
<evidence type="ECO:0000259" key="9">
    <source>
        <dbReference type="Pfam" id="PF01850"/>
    </source>
</evidence>
<sequence>MGRRLILDTGVLIAYERGTIDRTVYDEDDLAIAAVTVAEFRVGIELADTAERAAQRSRRLALLLADLEILEYAEATATRHAQLLAQVRRSGRPRGAHDLIIAAHAAETGRVVVSLDTKARFGDLEGVTAITP</sequence>
<dbReference type="InterPro" id="IPR050556">
    <property type="entry name" value="Type_II_TA_system_RNase"/>
</dbReference>
<dbReference type="Gene3D" id="3.40.50.1010">
    <property type="entry name" value="5'-nuclease"/>
    <property type="match status" value="1"/>
</dbReference>
<keyword evidence="5 8" id="KW-0378">Hydrolase</keyword>
<comment type="similarity">
    <text evidence="7 8">Belongs to the PINc/VapC protein family.</text>
</comment>
<dbReference type="EC" id="3.1.-.-" evidence="8"/>
<keyword evidence="11" id="KW-1185">Reference proteome</keyword>
<accession>A0A846YFN0</accession>
<feature type="domain" description="PIN" evidence="9">
    <location>
        <begin position="6"/>
        <end position="118"/>
    </location>
</feature>
<evidence type="ECO:0000313" key="11">
    <source>
        <dbReference type="Proteomes" id="UP000570678"/>
    </source>
</evidence>
<feature type="binding site" evidence="8">
    <location>
        <position position="98"/>
    </location>
    <ligand>
        <name>Mg(2+)</name>
        <dbReference type="ChEBI" id="CHEBI:18420"/>
    </ligand>
</feature>
<evidence type="ECO:0000256" key="8">
    <source>
        <dbReference type="HAMAP-Rule" id="MF_00265"/>
    </source>
</evidence>
<feature type="binding site" evidence="8">
    <location>
        <position position="8"/>
    </location>
    <ligand>
        <name>Mg(2+)</name>
        <dbReference type="ChEBI" id="CHEBI:18420"/>
    </ligand>
</feature>
<evidence type="ECO:0000256" key="3">
    <source>
        <dbReference type="ARBA" id="ARBA00022722"/>
    </source>
</evidence>
<evidence type="ECO:0000313" key="10">
    <source>
        <dbReference type="EMBL" id="NKY56661.1"/>
    </source>
</evidence>
<evidence type="ECO:0000256" key="7">
    <source>
        <dbReference type="ARBA" id="ARBA00038093"/>
    </source>
</evidence>
<keyword evidence="6 8" id="KW-0460">Magnesium</keyword>
<dbReference type="GO" id="GO:0004540">
    <property type="term" value="F:RNA nuclease activity"/>
    <property type="evidence" value="ECO:0007669"/>
    <property type="project" value="InterPro"/>
</dbReference>
<keyword evidence="2 8" id="KW-1277">Toxin-antitoxin system</keyword>
<dbReference type="PANTHER" id="PTHR33653:SF1">
    <property type="entry name" value="RIBONUCLEASE VAPC2"/>
    <property type="match status" value="1"/>
</dbReference>
<dbReference type="InterPro" id="IPR022907">
    <property type="entry name" value="VapC_family"/>
</dbReference>
<evidence type="ECO:0000256" key="6">
    <source>
        <dbReference type="ARBA" id="ARBA00022842"/>
    </source>
</evidence>
<organism evidence="10 11">
    <name type="scientific">Nocardia flavorosea</name>
    <dbReference type="NCBI Taxonomy" id="53429"/>
    <lineage>
        <taxon>Bacteria</taxon>
        <taxon>Bacillati</taxon>
        <taxon>Actinomycetota</taxon>
        <taxon>Actinomycetes</taxon>
        <taxon>Mycobacteriales</taxon>
        <taxon>Nocardiaceae</taxon>
        <taxon>Nocardia</taxon>
    </lineage>
</organism>
<dbReference type="HAMAP" id="MF_00265">
    <property type="entry name" value="VapC_Nob1"/>
    <property type="match status" value="1"/>
</dbReference>
<dbReference type="RefSeq" id="WP_062978111.1">
    <property type="nucleotide sequence ID" value="NZ_JAAXOT010000004.1"/>
</dbReference>
<reference evidence="10 11" key="1">
    <citation type="submission" date="2020-04" db="EMBL/GenBank/DDBJ databases">
        <title>MicrobeNet Type strains.</title>
        <authorList>
            <person name="Nicholson A.C."/>
        </authorList>
    </citation>
    <scope>NUCLEOTIDE SEQUENCE [LARGE SCALE GENOMIC DNA]</scope>
    <source>
        <strain evidence="10 11">JCM 3332</strain>
    </source>
</reference>
<keyword evidence="8" id="KW-0800">Toxin</keyword>
<evidence type="ECO:0000256" key="2">
    <source>
        <dbReference type="ARBA" id="ARBA00022649"/>
    </source>
</evidence>
<dbReference type="PANTHER" id="PTHR33653">
    <property type="entry name" value="RIBONUCLEASE VAPC2"/>
    <property type="match status" value="1"/>
</dbReference>
<dbReference type="AlphaFoldDB" id="A0A846YFN0"/>
<dbReference type="Pfam" id="PF01850">
    <property type="entry name" value="PIN"/>
    <property type="match status" value="1"/>
</dbReference>
<proteinExistence type="inferred from homology"/>
<dbReference type="GO" id="GO:0090729">
    <property type="term" value="F:toxin activity"/>
    <property type="evidence" value="ECO:0007669"/>
    <property type="project" value="UniProtKB-KW"/>
</dbReference>
<dbReference type="GO" id="GO:0016787">
    <property type="term" value="F:hydrolase activity"/>
    <property type="evidence" value="ECO:0007669"/>
    <property type="project" value="UniProtKB-KW"/>
</dbReference>
<dbReference type="Proteomes" id="UP000570678">
    <property type="component" value="Unassembled WGS sequence"/>
</dbReference>
<comment type="cofactor">
    <cofactor evidence="1 8">
        <name>Mg(2+)</name>
        <dbReference type="ChEBI" id="CHEBI:18420"/>
    </cofactor>
</comment>
<evidence type="ECO:0000256" key="4">
    <source>
        <dbReference type="ARBA" id="ARBA00022723"/>
    </source>
</evidence>
<gene>
    <name evidence="8" type="primary">vapC</name>
    <name evidence="10" type="ORF">HGA15_10960</name>
</gene>
<dbReference type="InterPro" id="IPR002716">
    <property type="entry name" value="PIN_dom"/>
</dbReference>
<protein>
    <recommendedName>
        <fullName evidence="8">Ribonuclease VapC</fullName>
        <shortName evidence="8">RNase VapC</shortName>
        <ecNumber evidence="8">3.1.-.-</ecNumber>
    </recommendedName>
    <alternativeName>
        <fullName evidence="8">Toxin VapC</fullName>
    </alternativeName>
</protein>
<name>A0A846YFN0_9NOCA</name>
<keyword evidence="3 8" id="KW-0540">Nuclease</keyword>
<keyword evidence="4 8" id="KW-0479">Metal-binding</keyword>
<comment type="function">
    <text evidence="8">Toxic component of a toxin-antitoxin (TA) system. An RNase.</text>
</comment>